<dbReference type="EMBL" id="JAME01000026">
    <property type="protein sequence ID" value="ETX27847.1"/>
    <property type="molecule type" value="Genomic_DNA"/>
</dbReference>
<dbReference type="CDD" id="cd07377">
    <property type="entry name" value="WHTH_GntR"/>
    <property type="match status" value="1"/>
</dbReference>
<keyword evidence="1" id="KW-0805">Transcription regulation</keyword>
<keyword evidence="6" id="KW-1185">Reference proteome</keyword>
<dbReference type="Proteomes" id="UP000023430">
    <property type="component" value="Unassembled WGS sequence"/>
</dbReference>
<evidence type="ECO:0000256" key="1">
    <source>
        <dbReference type="ARBA" id="ARBA00023015"/>
    </source>
</evidence>
<dbReference type="InterPro" id="IPR008920">
    <property type="entry name" value="TF_FadR/GntR_C"/>
</dbReference>
<dbReference type="Pfam" id="PF07729">
    <property type="entry name" value="FCD"/>
    <property type="match status" value="1"/>
</dbReference>
<keyword evidence="2" id="KW-0238">DNA-binding</keyword>
<evidence type="ECO:0000313" key="5">
    <source>
        <dbReference type="EMBL" id="ETX27847.1"/>
    </source>
</evidence>
<dbReference type="SUPFAM" id="SSF46785">
    <property type="entry name" value="Winged helix' DNA-binding domain"/>
    <property type="match status" value="1"/>
</dbReference>
<protein>
    <recommendedName>
        <fullName evidence="4">HTH gntR-type domain-containing protein</fullName>
    </recommendedName>
</protein>
<comment type="caution">
    <text evidence="5">The sequence shown here is derived from an EMBL/GenBank/DDBJ whole genome shotgun (WGS) entry which is preliminary data.</text>
</comment>
<dbReference type="GO" id="GO:0003677">
    <property type="term" value="F:DNA binding"/>
    <property type="evidence" value="ECO:0007669"/>
    <property type="project" value="UniProtKB-KW"/>
</dbReference>
<name>X7F4J8_9RHOB</name>
<dbReference type="SMART" id="SM00895">
    <property type="entry name" value="FCD"/>
    <property type="match status" value="1"/>
</dbReference>
<dbReference type="PRINTS" id="PR00035">
    <property type="entry name" value="HTHGNTR"/>
</dbReference>
<dbReference type="PANTHER" id="PTHR43537">
    <property type="entry name" value="TRANSCRIPTIONAL REGULATOR, GNTR FAMILY"/>
    <property type="match status" value="1"/>
</dbReference>
<dbReference type="Gene3D" id="1.10.10.10">
    <property type="entry name" value="Winged helix-like DNA-binding domain superfamily/Winged helix DNA-binding domain"/>
    <property type="match status" value="1"/>
</dbReference>
<gene>
    <name evidence="5" type="ORF">RISW2_10970</name>
</gene>
<dbReference type="PATRIC" id="fig|1449351.3.peg.3250"/>
<dbReference type="OrthoDB" id="7620579at2"/>
<dbReference type="GO" id="GO:0003700">
    <property type="term" value="F:DNA-binding transcription factor activity"/>
    <property type="evidence" value="ECO:0007669"/>
    <property type="project" value="InterPro"/>
</dbReference>
<reference evidence="5 6" key="1">
    <citation type="submission" date="2014-01" db="EMBL/GenBank/DDBJ databases">
        <title>Roseivivax isoporae LMG 25204 Genome Sequencing.</title>
        <authorList>
            <person name="Lai Q."/>
            <person name="Li G."/>
            <person name="Shao Z."/>
        </authorList>
    </citation>
    <scope>NUCLEOTIDE SEQUENCE [LARGE SCALE GENOMIC DNA]</scope>
    <source>
        <strain evidence="5 6">LMG 25204</strain>
    </source>
</reference>
<dbReference type="PANTHER" id="PTHR43537:SF49">
    <property type="entry name" value="TRANSCRIPTIONAL REGULATORY PROTEIN"/>
    <property type="match status" value="1"/>
</dbReference>
<dbReference type="AlphaFoldDB" id="X7F4J8"/>
<dbReference type="Gene3D" id="1.20.120.530">
    <property type="entry name" value="GntR ligand-binding domain-like"/>
    <property type="match status" value="1"/>
</dbReference>
<feature type="domain" description="HTH gntR-type" evidence="4">
    <location>
        <begin position="7"/>
        <end position="74"/>
    </location>
</feature>
<evidence type="ECO:0000256" key="3">
    <source>
        <dbReference type="ARBA" id="ARBA00023163"/>
    </source>
</evidence>
<organism evidence="5 6">
    <name type="scientific">Roseivivax isoporae LMG 25204</name>
    <dbReference type="NCBI Taxonomy" id="1449351"/>
    <lineage>
        <taxon>Bacteria</taxon>
        <taxon>Pseudomonadati</taxon>
        <taxon>Pseudomonadota</taxon>
        <taxon>Alphaproteobacteria</taxon>
        <taxon>Rhodobacterales</taxon>
        <taxon>Roseobacteraceae</taxon>
        <taxon>Roseivivax</taxon>
    </lineage>
</organism>
<dbReference type="InterPro" id="IPR000524">
    <property type="entry name" value="Tscrpt_reg_HTH_GntR"/>
</dbReference>
<dbReference type="Pfam" id="PF00392">
    <property type="entry name" value="GntR"/>
    <property type="match status" value="1"/>
</dbReference>
<accession>X7F4J8</accession>
<evidence type="ECO:0000313" key="6">
    <source>
        <dbReference type="Proteomes" id="UP000023430"/>
    </source>
</evidence>
<sequence>MTMTDTKTMADRLRAALEEEILAGRLQPGDELDERKIAARFEVSRTPVRQALTQLASVGLVAMRPRQTSVVSALDIKQLAQMFEVLASLEAIACDLAARRMGDADLSALEALHEKIARTVEDGDPDAYAVLNLEFHQAIWAGAHNTYLEAQLSTLRLRLAPYRRWLIEKMDRLRRSHREHADILAALRDGDGAAASALMARHVQDGDRFIDFLMSEGART</sequence>
<evidence type="ECO:0000256" key="2">
    <source>
        <dbReference type="ARBA" id="ARBA00023125"/>
    </source>
</evidence>
<keyword evidence="3" id="KW-0804">Transcription</keyword>
<evidence type="ECO:0000259" key="4">
    <source>
        <dbReference type="PROSITE" id="PS50949"/>
    </source>
</evidence>
<dbReference type="InterPro" id="IPR036390">
    <property type="entry name" value="WH_DNA-bd_sf"/>
</dbReference>
<dbReference type="SMART" id="SM00345">
    <property type="entry name" value="HTH_GNTR"/>
    <property type="match status" value="1"/>
</dbReference>
<dbReference type="eggNOG" id="COG1802">
    <property type="taxonomic scope" value="Bacteria"/>
</dbReference>
<dbReference type="PROSITE" id="PS50949">
    <property type="entry name" value="HTH_GNTR"/>
    <property type="match status" value="1"/>
</dbReference>
<dbReference type="SUPFAM" id="SSF48008">
    <property type="entry name" value="GntR ligand-binding domain-like"/>
    <property type="match status" value="1"/>
</dbReference>
<dbReference type="STRING" id="1449351.RISW2_10970"/>
<dbReference type="InterPro" id="IPR036388">
    <property type="entry name" value="WH-like_DNA-bd_sf"/>
</dbReference>
<proteinExistence type="predicted"/>
<dbReference type="InterPro" id="IPR011711">
    <property type="entry name" value="GntR_C"/>
</dbReference>